<dbReference type="AlphaFoldDB" id="A0A914BWI2"/>
<organism evidence="1 2">
    <name type="scientific">Acrobeloides nanus</name>
    <dbReference type="NCBI Taxonomy" id="290746"/>
    <lineage>
        <taxon>Eukaryota</taxon>
        <taxon>Metazoa</taxon>
        <taxon>Ecdysozoa</taxon>
        <taxon>Nematoda</taxon>
        <taxon>Chromadorea</taxon>
        <taxon>Rhabditida</taxon>
        <taxon>Tylenchina</taxon>
        <taxon>Cephalobomorpha</taxon>
        <taxon>Cephaloboidea</taxon>
        <taxon>Cephalobidae</taxon>
        <taxon>Acrobeloides</taxon>
    </lineage>
</organism>
<reference evidence="2" key="1">
    <citation type="submission" date="2022-11" db="UniProtKB">
        <authorList>
            <consortium name="WormBaseParasite"/>
        </authorList>
    </citation>
    <scope>IDENTIFICATION</scope>
</reference>
<evidence type="ECO:0000313" key="2">
    <source>
        <dbReference type="WBParaSite" id="ACRNAN_Path_1160.g4478.t1"/>
    </source>
</evidence>
<name>A0A914BWI2_9BILA</name>
<keyword evidence="1" id="KW-1185">Reference proteome</keyword>
<accession>A0A914BWI2</accession>
<evidence type="ECO:0000313" key="1">
    <source>
        <dbReference type="Proteomes" id="UP000887540"/>
    </source>
</evidence>
<dbReference type="WBParaSite" id="ACRNAN_Path_1160.g4478.t1">
    <property type="protein sequence ID" value="ACRNAN_Path_1160.g4478.t1"/>
    <property type="gene ID" value="ACRNAN_Path_1160.g4478"/>
</dbReference>
<sequence>MNDEAKRQLEIAYNRLMKVNQLARLNLQPLINFDKKKRQQCNDKNCGCYDAKAVVDQLAGLVTENKWLFQTKKEDPQPANRERPDDDPPTIIEIDAETPAELQARSYHSRIRVEEGKRFLAYLTQRFLEAYNDQTNRLRHRANCDCITWLSVTFTRIRQKVFRDVMERCIGHNVLATALFCFTLQHEFSNRVELTEMRRTIMRDDNEDFWRSTCRRLFSNWVRDRKRNLRNFQPQEARDVAGKYDEIMQLIRRDFPWAFSDDKKFSIKDTLDRADPGPMFQCYRCKRNFPIYASITCKSLSEVPNTIDECHTLCRLCYRQHVASLIEVTKLNERRIAIPCNYENCPKKIIITEMTSRFLNRTLRHRLKGMIIRQLVEGLDHPPK</sequence>
<proteinExistence type="predicted"/>
<protein>
    <submittedName>
        <fullName evidence="2">Uncharacterized protein</fullName>
    </submittedName>
</protein>
<dbReference type="Proteomes" id="UP000887540">
    <property type="component" value="Unplaced"/>
</dbReference>